<sequence>MAVELQHYRGQVSILTRIELFFDLLFGSYMRDYPKRSAGRIKGERKFDPDRQWVFLGSKTSMISVATKSTLYAVLSDPAVDTTYFTPNGYFHRKTRLTESLRWLNAFVFDLDVHGESVQDVLDRCDRAGLPRPTAIVKTPSGGYHVHFFFRDSIRATKKTVRLYTAIMGHIANDLEADLAAVGANRIFRTPTEESLVYFQPVNRYSFDMFKEWREINHPFEPSSGRIVSLHTENLMDHPAVQRLLTMPCSYGQRDIVAFNLALAMKASGWTQQEAEVALRHWYDRYCAKGAPAGKKPFSQRDAIYKAQYVYRNSRLQAPKAEMIRTLSGMEFSYSARIRGESAKPRSERERSHLCEWGEDLLSLLHAEKELSGTQQELAERMKCPIASFKLVLRQLKDAGKIIVESRKGRGGVTIIRLPEEPELPAAKDELQYEKTSVQKTHVETLVVIHADFRQRKVMRIDRIHRCEQLQLPDPDPPD</sequence>
<dbReference type="AlphaFoldDB" id="A0A2A6DXE1"/>
<protein>
    <recommendedName>
        <fullName evidence="3">Primase C-terminal 1 domain-containing protein</fullName>
    </recommendedName>
</protein>
<evidence type="ECO:0008006" key="3">
    <source>
        <dbReference type="Google" id="ProtNLM"/>
    </source>
</evidence>
<reference evidence="1 2" key="1">
    <citation type="submission" date="2016-12" db="EMBL/GenBank/DDBJ databases">
        <title>Candidatus Reconcilibacillus cellulovorans genome.</title>
        <authorList>
            <person name="Kolinko S."/>
            <person name="Wu Y.-W."/>
            <person name="Tachea F."/>
            <person name="Denzel E."/>
            <person name="Hiras J."/>
            <person name="Baecker N."/>
            <person name="Chan L.J."/>
            <person name="Eichorst S.A."/>
            <person name="Frey D."/>
            <person name="Adams P.D."/>
            <person name="Pray T."/>
            <person name="Tanjore D."/>
            <person name="Petzold C.J."/>
            <person name="Gladden J.M."/>
            <person name="Simmons B.A."/>
            <person name="Singer S.W."/>
        </authorList>
    </citation>
    <scope>NUCLEOTIDE SEQUENCE [LARGE SCALE GENOMIC DNA]</scope>
    <source>
        <strain evidence="1">JTherm</strain>
    </source>
</reference>
<gene>
    <name evidence="1" type="ORF">BLM47_13725</name>
</gene>
<dbReference type="EMBL" id="MOXJ01000057">
    <property type="protein sequence ID" value="PDO09219.1"/>
    <property type="molecule type" value="Genomic_DNA"/>
</dbReference>
<organism evidence="1 2">
    <name type="scientific">Candidatus Reconcilbacillus cellulovorans</name>
    <dbReference type="NCBI Taxonomy" id="1906605"/>
    <lineage>
        <taxon>Bacteria</taxon>
        <taxon>Bacillati</taxon>
        <taxon>Bacillota</taxon>
        <taxon>Bacilli</taxon>
        <taxon>Bacillales</taxon>
        <taxon>Paenibacillaceae</taxon>
        <taxon>Candidatus Reconcilbacillus</taxon>
    </lineage>
</organism>
<name>A0A2A6DXE1_9BACL</name>
<proteinExistence type="predicted"/>
<dbReference type="Proteomes" id="UP000243688">
    <property type="component" value="Unassembled WGS sequence"/>
</dbReference>
<evidence type="ECO:0000313" key="1">
    <source>
        <dbReference type="EMBL" id="PDO09219.1"/>
    </source>
</evidence>
<comment type="caution">
    <text evidence="1">The sequence shown here is derived from an EMBL/GenBank/DDBJ whole genome shotgun (WGS) entry which is preliminary data.</text>
</comment>
<evidence type="ECO:0000313" key="2">
    <source>
        <dbReference type="Proteomes" id="UP000243688"/>
    </source>
</evidence>
<accession>A0A2A6DXE1</accession>